<sequence length="173" mass="19224">MTSRPGTPARAARKSEVAEVPPARTIDPTDPQRLDNQLCFAVYAAAHAFGRAYRALLGQHDLTYPQYLVLLVLWEEEGLTVKEIGNRLFLDSGTLTPLLKRLETSGRVRRARDRVDERQVSIFLTPEGRALREELACIPNRAGGMTGIDMEGRRALLDHLVTLRAGLHEGLPS</sequence>
<dbReference type="SUPFAM" id="SSF46785">
    <property type="entry name" value="Winged helix' DNA-binding domain"/>
    <property type="match status" value="1"/>
</dbReference>
<dbReference type="AlphaFoldDB" id="A0A2U8VLG0"/>
<evidence type="ECO:0000256" key="4">
    <source>
        <dbReference type="ARBA" id="ARBA00023125"/>
    </source>
</evidence>
<dbReference type="GO" id="GO:0003677">
    <property type="term" value="F:DNA binding"/>
    <property type="evidence" value="ECO:0007669"/>
    <property type="project" value="UniProtKB-KW"/>
</dbReference>
<gene>
    <name evidence="8" type="ORF">DK427_00970</name>
</gene>
<keyword evidence="3" id="KW-0805">Transcription regulation</keyword>
<dbReference type="GO" id="GO:0003700">
    <property type="term" value="F:DNA-binding transcription factor activity"/>
    <property type="evidence" value="ECO:0007669"/>
    <property type="project" value="InterPro"/>
</dbReference>
<dbReference type="GO" id="GO:0005737">
    <property type="term" value="C:cytoplasm"/>
    <property type="evidence" value="ECO:0007669"/>
    <property type="project" value="UniProtKB-SubCell"/>
</dbReference>
<evidence type="ECO:0000256" key="5">
    <source>
        <dbReference type="ARBA" id="ARBA00023163"/>
    </source>
</evidence>
<dbReference type="GO" id="GO:0006950">
    <property type="term" value="P:response to stress"/>
    <property type="evidence" value="ECO:0007669"/>
    <property type="project" value="TreeGrafter"/>
</dbReference>
<feature type="domain" description="HTH marR-type" evidence="7">
    <location>
        <begin position="35"/>
        <end position="162"/>
    </location>
</feature>
<evidence type="ECO:0000259" key="7">
    <source>
        <dbReference type="PROSITE" id="PS50995"/>
    </source>
</evidence>
<evidence type="ECO:0000313" key="9">
    <source>
        <dbReference type="Proteomes" id="UP000246058"/>
    </source>
</evidence>
<dbReference type="InterPro" id="IPR036388">
    <property type="entry name" value="WH-like_DNA-bd_sf"/>
</dbReference>
<dbReference type="OrthoDB" id="9806864at2"/>
<dbReference type="FunFam" id="1.10.10.10:FF:000163">
    <property type="entry name" value="MarR family transcriptional regulator"/>
    <property type="match status" value="1"/>
</dbReference>
<dbReference type="SMART" id="SM00347">
    <property type="entry name" value="HTH_MARR"/>
    <property type="match status" value="1"/>
</dbReference>
<dbReference type="InterPro" id="IPR000835">
    <property type="entry name" value="HTH_MarR-typ"/>
</dbReference>
<proteinExistence type="predicted"/>
<dbReference type="PANTHER" id="PTHR33164:SF5">
    <property type="entry name" value="ORGANIC HYDROPEROXIDE RESISTANCE TRANSCRIPTIONAL REGULATOR"/>
    <property type="match status" value="1"/>
</dbReference>
<evidence type="ECO:0000256" key="6">
    <source>
        <dbReference type="SAM" id="MobiDB-lite"/>
    </source>
</evidence>
<dbReference type="EMBL" id="CP029551">
    <property type="protein sequence ID" value="AWN34489.1"/>
    <property type="molecule type" value="Genomic_DNA"/>
</dbReference>
<dbReference type="PRINTS" id="PR00598">
    <property type="entry name" value="HTHMARR"/>
</dbReference>
<keyword evidence="5" id="KW-0804">Transcription</keyword>
<keyword evidence="2" id="KW-0963">Cytoplasm</keyword>
<comment type="subcellular location">
    <subcellularLocation>
        <location evidence="1">Cytoplasm</location>
    </subcellularLocation>
</comment>
<dbReference type="RefSeq" id="WP_109949629.1">
    <property type="nucleotide sequence ID" value="NZ_CP029551.1"/>
</dbReference>
<evidence type="ECO:0000256" key="2">
    <source>
        <dbReference type="ARBA" id="ARBA00022490"/>
    </source>
</evidence>
<keyword evidence="9" id="KW-1185">Reference proteome</keyword>
<feature type="region of interest" description="Disordered" evidence="6">
    <location>
        <begin position="1"/>
        <end position="30"/>
    </location>
</feature>
<dbReference type="InterPro" id="IPR039422">
    <property type="entry name" value="MarR/SlyA-like"/>
</dbReference>
<dbReference type="PROSITE" id="PS50995">
    <property type="entry name" value="HTH_MARR_2"/>
    <property type="match status" value="1"/>
</dbReference>
<dbReference type="Proteomes" id="UP000246058">
    <property type="component" value="Chromosome"/>
</dbReference>
<accession>A0A2U8VLG0</accession>
<dbReference type="Pfam" id="PF22381">
    <property type="entry name" value="Staph_reg_Sar_Rot"/>
    <property type="match status" value="1"/>
</dbReference>
<dbReference type="Gene3D" id="1.10.10.10">
    <property type="entry name" value="Winged helix-like DNA-binding domain superfamily/Winged helix DNA-binding domain"/>
    <property type="match status" value="1"/>
</dbReference>
<dbReference type="InterPro" id="IPR055166">
    <property type="entry name" value="Transc_reg_Sar_Rot_HTH"/>
</dbReference>
<evidence type="ECO:0000256" key="3">
    <source>
        <dbReference type="ARBA" id="ARBA00023015"/>
    </source>
</evidence>
<protein>
    <submittedName>
        <fullName evidence="8">MarR family transcriptional regulator</fullName>
    </submittedName>
</protein>
<dbReference type="KEGG" id="meti:DK427_00970"/>
<evidence type="ECO:0000256" key="1">
    <source>
        <dbReference type="ARBA" id="ARBA00004496"/>
    </source>
</evidence>
<evidence type="ECO:0000313" key="8">
    <source>
        <dbReference type="EMBL" id="AWN34489.1"/>
    </source>
</evidence>
<keyword evidence="4" id="KW-0238">DNA-binding</keyword>
<reference evidence="8 9" key="1">
    <citation type="submission" date="2018-05" db="EMBL/GenBank/DDBJ databases">
        <title>Complete Genome Sequence of Methylobacterium sp. 17Sr1-43.</title>
        <authorList>
            <person name="Srinivasan S."/>
        </authorList>
    </citation>
    <scope>NUCLEOTIDE SEQUENCE [LARGE SCALE GENOMIC DNA]</scope>
    <source>
        <strain evidence="8 9">17Sr1-43</strain>
    </source>
</reference>
<organism evidence="8 9">
    <name type="scientific">Methylobacterium radiodurans</name>
    <dbReference type="NCBI Taxonomy" id="2202828"/>
    <lineage>
        <taxon>Bacteria</taxon>
        <taxon>Pseudomonadati</taxon>
        <taxon>Pseudomonadota</taxon>
        <taxon>Alphaproteobacteria</taxon>
        <taxon>Hyphomicrobiales</taxon>
        <taxon>Methylobacteriaceae</taxon>
        <taxon>Methylobacterium</taxon>
    </lineage>
</organism>
<name>A0A2U8VLG0_9HYPH</name>
<dbReference type="InterPro" id="IPR036390">
    <property type="entry name" value="WH_DNA-bd_sf"/>
</dbReference>
<dbReference type="PANTHER" id="PTHR33164">
    <property type="entry name" value="TRANSCRIPTIONAL REGULATOR, MARR FAMILY"/>
    <property type="match status" value="1"/>
</dbReference>